<protein>
    <submittedName>
        <fullName evidence="2">Beta-lactamase</fullName>
    </submittedName>
</protein>
<feature type="domain" description="Beta-lactamase-related" evidence="1">
    <location>
        <begin position="24"/>
        <end position="368"/>
    </location>
</feature>
<dbReference type="SUPFAM" id="SSF56601">
    <property type="entry name" value="beta-lactamase/transpeptidase-like"/>
    <property type="match status" value="1"/>
</dbReference>
<name>A0A135UB90_9PEZI</name>
<dbReference type="InterPro" id="IPR001466">
    <property type="entry name" value="Beta-lactam-related"/>
</dbReference>
<dbReference type="InterPro" id="IPR012338">
    <property type="entry name" value="Beta-lactam/transpept-like"/>
</dbReference>
<reference evidence="2 3" key="1">
    <citation type="submission" date="2014-02" db="EMBL/GenBank/DDBJ databases">
        <title>The genome sequence of Colletotrichum nymphaeae SA-01.</title>
        <authorList>
            <person name="Baroncelli R."/>
            <person name="Thon M.R."/>
        </authorList>
    </citation>
    <scope>NUCLEOTIDE SEQUENCE [LARGE SCALE GENOMIC DNA]</scope>
    <source>
        <strain evidence="2 3">SA-01</strain>
    </source>
</reference>
<dbReference type="PANTHER" id="PTHR43319">
    <property type="entry name" value="BETA-LACTAMASE-RELATED"/>
    <property type="match status" value="1"/>
</dbReference>
<dbReference type="Pfam" id="PF00144">
    <property type="entry name" value="Beta-lactamase"/>
    <property type="match status" value="1"/>
</dbReference>
<dbReference type="InterPro" id="IPR052907">
    <property type="entry name" value="Beta-lactamase/esterase"/>
</dbReference>
<dbReference type="Gene3D" id="3.40.710.10">
    <property type="entry name" value="DD-peptidase/beta-lactamase superfamily"/>
    <property type="match status" value="1"/>
</dbReference>
<accession>A0A135UB90</accession>
<dbReference type="Proteomes" id="UP000070054">
    <property type="component" value="Unassembled WGS sequence"/>
</dbReference>
<dbReference type="OrthoDB" id="5946976at2759"/>
<dbReference type="EMBL" id="JEMN01000735">
    <property type="protein sequence ID" value="KXH57662.1"/>
    <property type="molecule type" value="Genomic_DNA"/>
</dbReference>
<proteinExistence type="predicted"/>
<dbReference type="AlphaFoldDB" id="A0A135UB90"/>
<evidence type="ECO:0000313" key="2">
    <source>
        <dbReference type="EMBL" id="KXH57662.1"/>
    </source>
</evidence>
<organism evidence="2 3">
    <name type="scientific">Colletotrichum nymphaeae SA-01</name>
    <dbReference type="NCBI Taxonomy" id="1460502"/>
    <lineage>
        <taxon>Eukaryota</taxon>
        <taxon>Fungi</taxon>
        <taxon>Dikarya</taxon>
        <taxon>Ascomycota</taxon>
        <taxon>Pezizomycotina</taxon>
        <taxon>Sordariomycetes</taxon>
        <taxon>Hypocreomycetidae</taxon>
        <taxon>Glomerellales</taxon>
        <taxon>Glomerellaceae</taxon>
        <taxon>Colletotrichum</taxon>
        <taxon>Colletotrichum acutatum species complex</taxon>
    </lineage>
</organism>
<evidence type="ECO:0000313" key="3">
    <source>
        <dbReference type="Proteomes" id="UP000070054"/>
    </source>
</evidence>
<evidence type="ECO:0000259" key="1">
    <source>
        <dbReference type="Pfam" id="PF00144"/>
    </source>
</evidence>
<keyword evidence="3" id="KW-1185">Reference proteome</keyword>
<sequence>MTQTRTQTHGTCDPKFQEVRKQLQDSIDSGEEVGAAIAVNIDGNDVVNLWGGYTDKERTQPWTKNTLVTIFSSTKTVLSLAILILVDRKVLSISDKVSKHWPEFAANGKDDIEIRHILSHTSGVSGWDADGPLSFEEISDLDAAAAKLATQAPWWEPGTASGYHSFTFGHLLAAIVCRATGTTLRNFIMEEIVKPLGADFHFGVSDKELPRTTDVIPAPMPPLGPGMGPQPGSITFKTMNPMPFPSDFANGPTWRQGDILAGSGHANAYALTRILSIISLGGSVDGKRFLSQDTINLIFEQQSNGVDLVMGVPMRFGIGFGITGEGGTAVADFLPNGRICFWAGLGGSFVVMDLDRKITIAYVMNKLSMSGLGNNAAKSYIRAIYKAVEEQ</sequence>
<comment type="caution">
    <text evidence="2">The sequence shown here is derived from an EMBL/GenBank/DDBJ whole genome shotgun (WGS) entry which is preliminary data.</text>
</comment>
<dbReference type="PANTHER" id="PTHR43319:SF3">
    <property type="entry name" value="BETA-LACTAMASE-RELATED DOMAIN-CONTAINING PROTEIN"/>
    <property type="match status" value="1"/>
</dbReference>
<gene>
    <name evidence="2" type="ORF">CNYM01_07386</name>
</gene>